<organism evidence="2 3">
    <name type="scientific">Cercophora scortea</name>
    <dbReference type="NCBI Taxonomy" id="314031"/>
    <lineage>
        <taxon>Eukaryota</taxon>
        <taxon>Fungi</taxon>
        <taxon>Dikarya</taxon>
        <taxon>Ascomycota</taxon>
        <taxon>Pezizomycotina</taxon>
        <taxon>Sordariomycetes</taxon>
        <taxon>Sordariomycetidae</taxon>
        <taxon>Sordariales</taxon>
        <taxon>Lasiosphaeriaceae</taxon>
        <taxon>Cercophora</taxon>
    </lineage>
</organism>
<feature type="compositionally biased region" description="Basic residues" evidence="1">
    <location>
        <begin position="98"/>
        <end position="113"/>
    </location>
</feature>
<protein>
    <submittedName>
        <fullName evidence="2">Uncharacterized protein</fullName>
    </submittedName>
</protein>
<sequence length="382" mass="38964">MASSPPMNVFNPLSQASAWVAMFGAPVVSTVTPDVSVAFSTTTETVPYTYIVISVSTAFSTLQETVTSYTTLYETVTSFTATSVSTVSTVVTATAQPAKKKKRSHIKRGKVCKAKSSTSSALPSSSSSSAPVVISSAPAITSTTSSAPLFTIAPSCGSQEEYSSACSCIGAVSRTSTVTAPAEVSTSTVTETTSAAVSSVSTSIVTVIRTSTVTAPALSVTLTAISAGIFLTTTTATSTTIAAAPTETSKIIVTNGANAGKYIYVLSSTNAYANLNTGSAGAPLFTIPSGGGMLSLASNPSKQLYLYLPGVSAGTLYFQTATYAAINGDFPVTCTLSDTRVLSCKTPARTWNTISLCNAYLKMSDAGWSPSVCSPLTLQLSA</sequence>
<feature type="region of interest" description="Disordered" evidence="1">
    <location>
        <begin position="98"/>
        <end position="131"/>
    </location>
</feature>
<comment type="caution">
    <text evidence="2">The sequence shown here is derived from an EMBL/GenBank/DDBJ whole genome shotgun (WGS) entry which is preliminary data.</text>
</comment>
<keyword evidence="3" id="KW-1185">Reference proteome</keyword>
<evidence type="ECO:0000313" key="3">
    <source>
        <dbReference type="Proteomes" id="UP001286456"/>
    </source>
</evidence>
<name>A0AAE0MCI6_9PEZI</name>
<proteinExistence type="predicted"/>
<gene>
    <name evidence="2" type="ORF">B0T19DRAFT_400319</name>
</gene>
<dbReference type="EMBL" id="JAUEPO010000003">
    <property type="protein sequence ID" value="KAK3327452.1"/>
    <property type="molecule type" value="Genomic_DNA"/>
</dbReference>
<feature type="compositionally biased region" description="Low complexity" evidence="1">
    <location>
        <begin position="116"/>
        <end position="131"/>
    </location>
</feature>
<evidence type="ECO:0000256" key="1">
    <source>
        <dbReference type="SAM" id="MobiDB-lite"/>
    </source>
</evidence>
<reference evidence="2" key="1">
    <citation type="journal article" date="2023" name="Mol. Phylogenet. Evol.">
        <title>Genome-scale phylogeny and comparative genomics of the fungal order Sordariales.</title>
        <authorList>
            <person name="Hensen N."/>
            <person name="Bonometti L."/>
            <person name="Westerberg I."/>
            <person name="Brannstrom I.O."/>
            <person name="Guillou S."/>
            <person name="Cros-Aarteil S."/>
            <person name="Calhoun S."/>
            <person name="Haridas S."/>
            <person name="Kuo A."/>
            <person name="Mondo S."/>
            <person name="Pangilinan J."/>
            <person name="Riley R."/>
            <person name="LaButti K."/>
            <person name="Andreopoulos B."/>
            <person name="Lipzen A."/>
            <person name="Chen C."/>
            <person name="Yan M."/>
            <person name="Daum C."/>
            <person name="Ng V."/>
            <person name="Clum A."/>
            <person name="Steindorff A."/>
            <person name="Ohm R.A."/>
            <person name="Martin F."/>
            <person name="Silar P."/>
            <person name="Natvig D.O."/>
            <person name="Lalanne C."/>
            <person name="Gautier V."/>
            <person name="Ament-Velasquez S.L."/>
            <person name="Kruys A."/>
            <person name="Hutchinson M.I."/>
            <person name="Powell A.J."/>
            <person name="Barry K."/>
            <person name="Miller A.N."/>
            <person name="Grigoriev I.V."/>
            <person name="Debuchy R."/>
            <person name="Gladieux P."/>
            <person name="Hiltunen Thoren M."/>
            <person name="Johannesson H."/>
        </authorList>
    </citation>
    <scope>NUCLEOTIDE SEQUENCE</scope>
    <source>
        <strain evidence="2">SMH4131-1</strain>
    </source>
</reference>
<evidence type="ECO:0000313" key="2">
    <source>
        <dbReference type="EMBL" id="KAK3327452.1"/>
    </source>
</evidence>
<reference evidence="2" key="2">
    <citation type="submission" date="2023-06" db="EMBL/GenBank/DDBJ databases">
        <authorList>
            <consortium name="Lawrence Berkeley National Laboratory"/>
            <person name="Haridas S."/>
            <person name="Hensen N."/>
            <person name="Bonometti L."/>
            <person name="Westerberg I."/>
            <person name="Brannstrom I.O."/>
            <person name="Guillou S."/>
            <person name="Cros-Aarteil S."/>
            <person name="Calhoun S."/>
            <person name="Kuo A."/>
            <person name="Mondo S."/>
            <person name="Pangilinan J."/>
            <person name="Riley R."/>
            <person name="Labutti K."/>
            <person name="Andreopoulos B."/>
            <person name="Lipzen A."/>
            <person name="Chen C."/>
            <person name="Yanf M."/>
            <person name="Daum C."/>
            <person name="Ng V."/>
            <person name="Clum A."/>
            <person name="Steindorff A."/>
            <person name="Ohm R."/>
            <person name="Martin F."/>
            <person name="Silar P."/>
            <person name="Natvig D."/>
            <person name="Lalanne C."/>
            <person name="Gautier V."/>
            <person name="Ament-Velasquez S.L."/>
            <person name="Kruys A."/>
            <person name="Hutchinson M.I."/>
            <person name="Powell A.J."/>
            <person name="Barry K."/>
            <person name="Miller A.N."/>
            <person name="Grigoriev I.V."/>
            <person name="Debuchy R."/>
            <person name="Gladieux P."/>
            <person name="Thoren M.H."/>
            <person name="Johannesson H."/>
        </authorList>
    </citation>
    <scope>NUCLEOTIDE SEQUENCE</scope>
    <source>
        <strain evidence="2">SMH4131-1</strain>
    </source>
</reference>
<dbReference type="Proteomes" id="UP001286456">
    <property type="component" value="Unassembled WGS sequence"/>
</dbReference>
<dbReference type="AlphaFoldDB" id="A0AAE0MCI6"/>
<accession>A0AAE0MCI6</accession>